<dbReference type="AlphaFoldDB" id="A0A0E9R749"/>
<protein>
    <submittedName>
        <fullName evidence="1">Uncharacterized protein</fullName>
    </submittedName>
</protein>
<organism evidence="1">
    <name type="scientific">Anguilla anguilla</name>
    <name type="common">European freshwater eel</name>
    <name type="synonym">Muraena anguilla</name>
    <dbReference type="NCBI Taxonomy" id="7936"/>
    <lineage>
        <taxon>Eukaryota</taxon>
        <taxon>Metazoa</taxon>
        <taxon>Chordata</taxon>
        <taxon>Craniata</taxon>
        <taxon>Vertebrata</taxon>
        <taxon>Euteleostomi</taxon>
        <taxon>Actinopterygii</taxon>
        <taxon>Neopterygii</taxon>
        <taxon>Teleostei</taxon>
        <taxon>Anguilliformes</taxon>
        <taxon>Anguillidae</taxon>
        <taxon>Anguilla</taxon>
    </lineage>
</organism>
<dbReference type="EMBL" id="GBXM01083653">
    <property type="protein sequence ID" value="JAH24924.1"/>
    <property type="molecule type" value="Transcribed_RNA"/>
</dbReference>
<reference evidence="1" key="2">
    <citation type="journal article" date="2015" name="Fish Shellfish Immunol.">
        <title>Early steps in the European eel (Anguilla anguilla)-Vibrio vulnificus interaction in the gills: Role of the RtxA13 toxin.</title>
        <authorList>
            <person name="Callol A."/>
            <person name="Pajuelo D."/>
            <person name="Ebbesson L."/>
            <person name="Teles M."/>
            <person name="MacKenzie S."/>
            <person name="Amaro C."/>
        </authorList>
    </citation>
    <scope>NUCLEOTIDE SEQUENCE</scope>
</reference>
<evidence type="ECO:0000313" key="1">
    <source>
        <dbReference type="EMBL" id="JAH24924.1"/>
    </source>
</evidence>
<reference evidence="1" key="1">
    <citation type="submission" date="2014-11" db="EMBL/GenBank/DDBJ databases">
        <authorList>
            <person name="Amaro Gonzalez C."/>
        </authorList>
    </citation>
    <scope>NUCLEOTIDE SEQUENCE</scope>
</reference>
<proteinExistence type="predicted"/>
<sequence length="53" mass="6193">MPLRTLVTLRQNNIDEFDYPVVKQVAHSNFLFLIITVKYPCPRAFFTVLHSAK</sequence>
<accession>A0A0E9R749</accession>
<dbReference type="EMBL" id="GBXM01079006">
    <property type="protein sequence ID" value="JAH29571.1"/>
    <property type="molecule type" value="Transcribed_RNA"/>
</dbReference>
<name>A0A0E9R749_ANGAN</name>